<dbReference type="GO" id="GO:0000160">
    <property type="term" value="P:phosphorelay signal transduction system"/>
    <property type="evidence" value="ECO:0007669"/>
    <property type="project" value="UniProtKB-KW"/>
</dbReference>
<feature type="domain" description="HPt" evidence="3">
    <location>
        <begin position="14"/>
        <end position="108"/>
    </location>
</feature>
<protein>
    <submittedName>
        <fullName evidence="4">Hpt domain-containing protein</fullName>
    </submittedName>
</protein>
<dbReference type="Gene3D" id="1.20.120.160">
    <property type="entry name" value="HPT domain"/>
    <property type="match status" value="1"/>
</dbReference>
<evidence type="ECO:0000259" key="3">
    <source>
        <dbReference type="PROSITE" id="PS50894"/>
    </source>
</evidence>
<dbReference type="GO" id="GO:0004672">
    <property type="term" value="F:protein kinase activity"/>
    <property type="evidence" value="ECO:0007669"/>
    <property type="project" value="UniProtKB-ARBA"/>
</dbReference>
<name>A0A6N6RWA3_9GAMM</name>
<evidence type="ECO:0000313" key="5">
    <source>
        <dbReference type="Proteomes" id="UP000434870"/>
    </source>
</evidence>
<dbReference type="AlphaFoldDB" id="A0A6N6RWA3"/>
<gene>
    <name evidence="4" type="ORF">F8B77_02125</name>
</gene>
<dbReference type="Pfam" id="PF01627">
    <property type="entry name" value="Hpt"/>
    <property type="match status" value="1"/>
</dbReference>
<evidence type="ECO:0000313" key="4">
    <source>
        <dbReference type="EMBL" id="KAB2826034.1"/>
    </source>
</evidence>
<dbReference type="InterPro" id="IPR008207">
    <property type="entry name" value="Sig_transdc_His_kin_Hpt_dom"/>
</dbReference>
<keyword evidence="1" id="KW-0902">Two-component regulatory system</keyword>
<dbReference type="PROSITE" id="PS50894">
    <property type="entry name" value="HPT"/>
    <property type="match status" value="1"/>
</dbReference>
<dbReference type="RefSeq" id="WP_151653272.1">
    <property type="nucleotide sequence ID" value="NZ_WBVP01000002.1"/>
</dbReference>
<proteinExistence type="predicted"/>
<dbReference type="EMBL" id="WBVP01000002">
    <property type="protein sequence ID" value="KAB2826034.1"/>
    <property type="molecule type" value="Genomic_DNA"/>
</dbReference>
<dbReference type="SUPFAM" id="SSF47226">
    <property type="entry name" value="Histidine-containing phosphotransfer domain, HPT domain"/>
    <property type="match status" value="1"/>
</dbReference>
<evidence type="ECO:0000256" key="2">
    <source>
        <dbReference type="PROSITE-ProRule" id="PRU00110"/>
    </source>
</evidence>
<comment type="caution">
    <text evidence="4">The sequence shown here is derived from an EMBL/GenBank/DDBJ whole genome shotgun (WGS) entry which is preliminary data.</text>
</comment>
<keyword evidence="2" id="KW-0597">Phosphoprotein</keyword>
<reference evidence="4 5" key="1">
    <citation type="submission" date="2019-09" db="EMBL/GenBank/DDBJ databases">
        <title>Genome of Aliivibrio finisterrensis LMG 23869 (type strain).</title>
        <authorList>
            <person name="Bowman J.P."/>
        </authorList>
    </citation>
    <scope>NUCLEOTIDE SEQUENCE [LARGE SCALE GENOMIC DNA]</scope>
    <source>
        <strain evidence="4 5">LMG 23869</strain>
    </source>
</reference>
<dbReference type="InterPro" id="IPR036641">
    <property type="entry name" value="HPT_dom_sf"/>
</dbReference>
<evidence type="ECO:0000256" key="1">
    <source>
        <dbReference type="ARBA" id="ARBA00023012"/>
    </source>
</evidence>
<feature type="modified residue" description="Phosphohistidine" evidence="2">
    <location>
        <position position="53"/>
    </location>
</feature>
<sequence length="108" mass="12389">MINLKKLEEMFEEEHEFIQQLFQLYLDEHQSVPQLINAQYSADNRTALFHTLHTLKGALSSLCEESVISDIEKSEIQLKNNLLPSSESINNIITGLNKVSLQIEEFLA</sequence>
<accession>A0A6N6RWA3</accession>
<organism evidence="4 5">
    <name type="scientific">Aliivibrio finisterrensis</name>
    <dbReference type="NCBI Taxonomy" id="511998"/>
    <lineage>
        <taxon>Bacteria</taxon>
        <taxon>Pseudomonadati</taxon>
        <taxon>Pseudomonadota</taxon>
        <taxon>Gammaproteobacteria</taxon>
        <taxon>Vibrionales</taxon>
        <taxon>Vibrionaceae</taxon>
        <taxon>Aliivibrio</taxon>
    </lineage>
</organism>
<dbReference type="Proteomes" id="UP000434870">
    <property type="component" value="Unassembled WGS sequence"/>
</dbReference>